<proteinExistence type="predicted"/>
<dbReference type="EMBL" id="FNAN01000017">
    <property type="protein sequence ID" value="SDG30914.1"/>
    <property type="molecule type" value="Genomic_DNA"/>
</dbReference>
<name>A0A1G7T7C3_9BACT</name>
<keyword evidence="2" id="KW-1185">Reference proteome</keyword>
<dbReference type="AlphaFoldDB" id="A0A1G7T7C3"/>
<organism evidence="1 2">
    <name type="scientific">Dyadobacter soli</name>
    <dbReference type="NCBI Taxonomy" id="659014"/>
    <lineage>
        <taxon>Bacteria</taxon>
        <taxon>Pseudomonadati</taxon>
        <taxon>Bacteroidota</taxon>
        <taxon>Cytophagia</taxon>
        <taxon>Cytophagales</taxon>
        <taxon>Spirosomataceae</taxon>
        <taxon>Dyadobacter</taxon>
    </lineage>
</organism>
<gene>
    <name evidence="1" type="ORF">SAMN04487996_117110</name>
</gene>
<dbReference type="InterPro" id="IPR016891">
    <property type="entry name" value="DUF2321"/>
</dbReference>
<protein>
    <recommendedName>
        <fullName evidence="3">DUF2321 domain-containing protein</fullName>
    </recommendedName>
</protein>
<reference evidence="2" key="1">
    <citation type="submission" date="2016-10" db="EMBL/GenBank/DDBJ databases">
        <authorList>
            <person name="Varghese N."/>
            <person name="Submissions S."/>
        </authorList>
    </citation>
    <scope>NUCLEOTIDE SEQUENCE [LARGE SCALE GENOMIC DNA]</scope>
    <source>
        <strain evidence="2">DSM 25329</strain>
    </source>
</reference>
<sequence>MSGKYDAYLVCLNGHGVNDSYYSSPAFNQKYCDRCGAETTKSCPNCQKDIEGDYKGNVVFLGGGPTSVPDICKHCGKDFPWRSKKKELRQNIQKADKDDLFLLDSIIEKFHLVAKQLRQRYDDRATLDIADEYDTQDLLHALLRIYFEDIRTEEWNPSYAGSSTRSDFLLKDQKIVIEVKKTRASLKAKQLGEQLIIDIAKYKTHPDCKVLYCFVYDPEGYISNPRGIENDLNNTTDGLKVTVRIIPKGH</sequence>
<evidence type="ECO:0000313" key="2">
    <source>
        <dbReference type="Proteomes" id="UP000198748"/>
    </source>
</evidence>
<accession>A0A1G7T7C3</accession>
<evidence type="ECO:0008006" key="3">
    <source>
        <dbReference type="Google" id="ProtNLM"/>
    </source>
</evidence>
<dbReference type="Proteomes" id="UP000198748">
    <property type="component" value="Unassembled WGS sequence"/>
</dbReference>
<dbReference type="RefSeq" id="WP_176885113.1">
    <property type="nucleotide sequence ID" value="NZ_FNAN01000017.1"/>
</dbReference>
<evidence type="ECO:0000313" key="1">
    <source>
        <dbReference type="EMBL" id="SDG30914.1"/>
    </source>
</evidence>
<dbReference type="Pfam" id="PF10083">
    <property type="entry name" value="DUF2321"/>
    <property type="match status" value="1"/>
</dbReference>
<dbReference type="Pfam" id="PF18742">
    <property type="entry name" value="DpnII-MboI"/>
    <property type="match status" value="1"/>
</dbReference>